<evidence type="ECO:0000256" key="1">
    <source>
        <dbReference type="SAM" id="MobiDB-lite"/>
    </source>
</evidence>
<dbReference type="SUPFAM" id="SSF56112">
    <property type="entry name" value="Protein kinase-like (PK-like)"/>
    <property type="match status" value="1"/>
</dbReference>
<dbReference type="AlphaFoldDB" id="A0A8H6KA70"/>
<feature type="region of interest" description="Disordered" evidence="1">
    <location>
        <begin position="368"/>
        <end position="387"/>
    </location>
</feature>
<name>A0A8H6KA70_9PEZI</name>
<accession>A0A8H6KA70</accession>
<feature type="compositionally biased region" description="Low complexity" evidence="1">
    <location>
        <begin position="369"/>
        <end position="387"/>
    </location>
</feature>
<gene>
    <name evidence="2" type="ORF">CPLU01_08863</name>
</gene>
<evidence type="ECO:0008006" key="4">
    <source>
        <dbReference type="Google" id="ProtNLM"/>
    </source>
</evidence>
<reference evidence="2" key="1">
    <citation type="journal article" date="2020" name="Phytopathology">
        <title>Genome Sequence Resources of Colletotrichum truncatum, C. plurivorum, C. musicola, and C. sojae: Four Species Pathogenic to Soybean (Glycine max).</title>
        <authorList>
            <person name="Rogerio F."/>
            <person name="Boufleur T.R."/>
            <person name="Ciampi-Guillardi M."/>
            <person name="Sukno S.A."/>
            <person name="Thon M.R."/>
            <person name="Massola Junior N.S."/>
            <person name="Baroncelli R."/>
        </authorList>
    </citation>
    <scope>NUCLEOTIDE SEQUENCE</scope>
    <source>
        <strain evidence="2">LFN00145</strain>
    </source>
</reference>
<proteinExistence type="predicted"/>
<keyword evidence="3" id="KW-1185">Reference proteome</keyword>
<dbReference type="EMBL" id="WIGO01000131">
    <property type="protein sequence ID" value="KAF6827844.1"/>
    <property type="molecule type" value="Genomic_DNA"/>
</dbReference>
<feature type="region of interest" description="Disordered" evidence="1">
    <location>
        <begin position="518"/>
        <end position="538"/>
    </location>
</feature>
<protein>
    <recommendedName>
        <fullName evidence="4">Aminoglycoside phosphotransferase domain-containing protein</fullName>
    </recommendedName>
</protein>
<evidence type="ECO:0000313" key="2">
    <source>
        <dbReference type="EMBL" id="KAF6827844.1"/>
    </source>
</evidence>
<feature type="compositionally biased region" description="Basic and acidic residues" evidence="1">
    <location>
        <begin position="476"/>
        <end position="486"/>
    </location>
</feature>
<dbReference type="Proteomes" id="UP000654918">
    <property type="component" value="Unassembled WGS sequence"/>
</dbReference>
<dbReference type="InterPro" id="IPR051678">
    <property type="entry name" value="AGP_Transferase"/>
</dbReference>
<dbReference type="PANTHER" id="PTHR21310">
    <property type="entry name" value="AMINOGLYCOSIDE PHOSPHOTRANSFERASE-RELATED-RELATED"/>
    <property type="match status" value="1"/>
</dbReference>
<feature type="region of interest" description="Disordered" evidence="1">
    <location>
        <begin position="434"/>
        <end position="487"/>
    </location>
</feature>
<comment type="caution">
    <text evidence="2">The sequence shown here is derived from an EMBL/GenBank/DDBJ whole genome shotgun (WGS) entry which is preliminary data.</text>
</comment>
<feature type="compositionally biased region" description="Pro residues" evidence="1">
    <location>
        <begin position="466"/>
        <end position="475"/>
    </location>
</feature>
<dbReference type="InterPro" id="IPR011009">
    <property type="entry name" value="Kinase-like_dom_sf"/>
</dbReference>
<organism evidence="2 3">
    <name type="scientific">Colletotrichum plurivorum</name>
    <dbReference type="NCBI Taxonomy" id="2175906"/>
    <lineage>
        <taxon>Eukaryota</taxon>
        <taxon>Fungi</taxon>
        <taxon>Dikarya</taxon>
        <taxon>Ascomycota</taxon>
        <taxon>Pezizomycotina</taxon>
        <taxon>Sordariomycetes</taxon>
        <taxon>Hypocreomycetidae</taxon>
        <taxon>Glomerellales</taxon>
        <taxon>Glomerellaceae</taxon>
        <taxon>Colletotrichum</taxon>
        <taxon>Colletotrichum orchidearum species complex</taxon>
    </lineage>
</organism>
<dbReference type="PANTHER" id="PTHR21310:SF15">
    <property type="entry name" value="AMINOGLYCOSIDE PHOSPHOTRANSFERASE DOMAIN-CONTAINING PROTEIN"/>
    <property type="match status" value="1"/>
</dbReference>
<evidence type="ECO:0000313" key="3">
    <source>
        <dbReference type="Proteomes" id="UP000654918"/>
    </source>
</evidence>
<sequence>MTDTTTAEEPYKLPPRPPRKLGIDGWRSASYRDEKDQKKIIFALGRKHMVRRLTFVDGVDWVVRVYLLCDDVNPKTVYRIFNREVAAAAFLRSKTSIRVPEIFDWNWTVTPSDNAAGIPYMFMEYIHGTTPNQPGWLELGEDDMYPTYGTREQHYKLLDQLARIHAELASWKFRKIGDLCWAEGRAKLYIGPMPETRDEGPWGSAADFYDEFDTGPSSRSHGVVTPVLLLDVLRKVGRDPEGPFRLWNRNLGPQNCLLDLDYNIVAITDLDGICSVPLDVVARFPIQHPDERSMEWYAARLAAHEAEFGEEDAPVANHLESMASSAFEGLSRFRYISDEQRDEWFESALQMLVACGLRPAPWDENYETPSLSPVSPSSSAESSGVPSLPWTCRCVRRGTASTDGTCSTDATSASECASRKKVVELAEALAAFELGDPLPSPSPPPSSGCRPTDGSVEALSPRDQGMPPPLPPPAEEPPHAEPEPKRGAATSAGYIRRLMHALAATWTDALPLAYEAPSPTDSWGSTDSGHRSSDSSIYPKLTGEMQRRIEMPSPDFPNDSDLRYVAVSPHGCACNTHRERVARPSTVAESVEACALSD</sequence>